<keyword evidence="1" id="KW-0175">Coiled coil</keyword>
<dbReference type="InterPro" id="IPR016047">
    <property type="entry name" value="M23ase_b-sheet_dom"/>
</dbReference>
<protein>
    <submittedName>
        <fullName evidence="5">Peptidase M23</fullName>
    </submittedName>
</protein>
<dbReference type="HOGENOM" id="CLU_029425_2_4_9"/>
<evidence type="ECO:0000256" key="3">
    <source>
        <dbReference type="SAM" id="Phobius"/>
    </source>
</evidence>
<gene>
    <name evidence="5" type="ordered locus">Nther_2924</name>
</gene>
<dbReference type="InterPro" id="IPR050570">
    <property type="entry name" value="Cell_wall_metabolism_enzyme"/>
</dbReference>
<dbReference type="FunFam" id="2.70.70.10:FF:000006">
    <property type="entry name" value="M23 family peptidase"/>
    <property type="match status" value="1"/>
</dbReference>
<evidence type="ECO:0000259" key="4">
    <source>
        <dbReference type="Pfam" id="PF01551"/>
    </source>
</evidence>
<evidence type="ECO:0000313" key="6">
    <source>
        <dbReference type="Proteomes" id="UP000001683"/>
    </source>
</evidence>
<dbReference type="PANTHER" id="PTHR21666">
    <property type="entry name" value="PEPTIDASE-RELATED"/>
    <property type="match status" value="1"/>
</dbReference>
<keyword evidence="3" id="KW-1133">Transmembrane helix</keyword>
<keyword evidence="6" id="KW-1185">Reference proteome</keyword>
<evidence type="ECO:0000313" key="5">
    <source>
        <dbReference type="EMBL" id="ACB86470.1"/>
    </source>
</evidence>
<evidence type="ECO:0000256" key="1">
    <source>
        <dbReference type="SAM" id="Coils"/>
    </source>
</evidence>
<dbReference type="Gene3D" id="2.70.70.10">
    <property type="entry name" value="Glucose Permease (Domain IIA)"/>
    <property type="match status" value="1"/>
</dbReference>
<dbReference type="CDD" id="cd12797">
    <property type="entry name" value="M23_peptidase"/>
    <property type="match status" value="1"/>
</dbReference>
<accession>B2A464</accession>
<organism evidence="5 6">
    <name type="scientific">Natranaerobius thermophilus (strain ATCC BAA-1301 / DSM 18059 / JW/NM-WN-LF)</name>
    <dbReference type="NCBI Taxonomy" id="457570"/>
    <lineage>
        <taxon>Bacteria</taxon>
        <taxon>Bacillati</taxon>
        <taxon>Bacillota</taxon>
        <taxon>Clostridia</taxon>
        <taxon>Natranaerobiales</taxon>
        <taxon>Natranaerobiaceae</taxon>
        <taxon>Natranaerobius</taxon>
    </lineage>
</organism>
<dbReference type="Pfam" id="PF01551">
    <property type="entry name" value="Peptidase_M23"/>
    <property type="match status" value="1"/>
</dbReference>
<feature type="region of interest" description="Disordered" evidence="2">
    <location>
        <begin position="116"/>
        <end position="138"/>
    </location>
</feature>
<dbReference type="PANTHER" id="PTHR21666:SF286">
    <property type="entry name" value="LIPOPROTEIN NLPD"/>
    <property type="match status" value="1"/>
</dbReference>
<dbReference type="STRING" id="457570.Nther_2924"/>
<reference evidence="5 6" key="2">
    <citation type="journal article" date="2011" name="J. Bacteriol.">
        <title>Complete genome sequence of the anaerobic, halophilic alkalithermophile Natranaerobius thermophilus JW/NM-WN-LF.</title>
        <authorList>
            <person name="Zhao B."/>
            <person name="Mesbah N.M."/>
            <person name="Dalin E."/>
            <person name="Goodwin L."/>
            <person name="Nolan M."/>
            <person name="Pitluck S."/>
            <person name="Chertkov O."/>
            <person name="Brettin T.S."/>
            <person name="Han J."/>
            <person name="Larimer F.W."/>
            <person name="Land M.L."/>
            <person name="Hauser L."/>
            <person name="Kyrpides N."/>
            <person name="Wiegel J."/>
        </authorList>
    </citation>
    <scope>NUCLEOTIDE SEQUENCE [LARGE SCALE GENOMIC DNA]</scope>
    <source>
        <strain evidence="6">ATCC BAA-1301 / DSM 18059 / JW/NM-WN-LF</strain>
    </source>
</reference>
<name>B2A464_NATTJ</name>
<feature type="transmembrane region" description="Helical" evidence="3">
    <location>
        <begin position="28"/>
        <end position="51"/>
    </location>
</feature>
<dbReference type="RefSeq" id="WP_012449302.1">
    <property type="nucleotide sequence ID" value="NC_010718.1"/>
</dbReference>
<dbReference type="Proteomes" id="UP000001683">
    <property type="component" value="Chromosome"/>
</dbReference>
<sequence>MRKTKPRSNTFTIMLIPHSEKSSFSIKLPIYVFQGLAFVLVLSVVLVINMVGNYMSMTDKATEAVELREENRKQQEKIDKFAQKIESFEDEMKQIAKTEQRVREILDMEEVEGDSLLAQEGGNESQSEKKILSSGQDLDDKAFQASSTAEQAGYTIRKLAGQLPDKQIDMEELKEAAVEKEEERMHTPSKPPVNGRITSGFGTRSNPLTGRREFHEGVDIAASHGTPVRAPANGQVVYRSYRGGYGNLIIIDHGYGYTTYYAHLSDFNVSRGEQVESGDIIGYVGNTGNSTAPHLHYEVHVNNSPENPREYMTE</sequence>
<dbReference type="GO" id="GO:0004222">
    <property type="term" value="F:metalloendopeptidase activity"/>
    <property type="evidence" value="ECO:0007669"/>
    <property type="project" value="TreeGrafter"/>
</dbReference>
<dbReference type="InterPro" id="IPR011055">
    <property type="entry name" value="Dup_hybrid_motif"/>
</dbReference>
<feature type="domain" description="M23ase beta-sheet core" evidence="4">
    <location>
        <begin position="214"/>
        <end position="308"/>
    </location>
</feature>
<dbReference type="EMBL" id="CP001034">
    <property type="protein sequence ID" value="ACB86470.1"/>
    <property type="molecule type" value="Genomic_DNA"/>
</dbReference>
<feature type="compositionally biased region" description="Polar residues" evidence="2">
    <location>
        <begin position="196"/>
        <end position="208"/>
    </location>
</feature>
<dbReference type="SUPFAM" id="SSF51261">
    <property type="entry name" value="Duplicated hybrid motif"/>
    <property type="match status" value="1"/>
</dbReference>
<evidence type="ECO:0000256" key="2">
    <source>
        <dbReference type="SAM" id="MobiDB-lite"/>
    </source>
</evidence>
<feature type="region of interest" description="Disordered" evidence="2">
    <location>
        <begin position="180"/>
        <end position="210"/>
    </location>
</feature>
<dbReference type="eggNOG" id="COG0739">
    <property type="taxonomic scope" value="Bacteria"/>
</dbReference>
<dbReference type="AlphaFoldDB" id="B2A464"/>
<feature type="coiled-coil region" evidence="1">
    <location>
        <begin position="57"/>
        <end position="98"/>
    </location>
</feature>
<keyword evidence="3" id="KW-0472">Membrane</keyword>
<dbReference type="InParanoid" id="B2A464"/>
<dbReference type="KEGG" id="nth:Nther_2924"/>
<keyword evidence="3" id="KW-0812">Transmembrane</keyword>
<dbReference type="OrthoDB" id="9809488at2"/>
<reference evidence="5 6" key="1">
    <citation type="submission" date="2008-04" db="EMBL/GenBank/DDBJ databases">
        <title>Complete sequence of chromosome of Natranaerobius thermophilus JW/NM-WN-LF.</title>
        <authorList>
            <consortium name="US DOE Joint Genome Institute"/>
            <person name="Copeland A."/>
            <person name="Lucas S."/>
            <person name="Lapidus A."/>
            <person name="Glavina del Rio T."/>
            <person name="Dalin E."/>
            <person name="Tice H."/>
            <person name="Bruce D."/>
            <person name="Goodwin L."/>
            <person name="Pitluck S."/>
            <person name="Chertkov O."/>
            <person name="Brettin T."/>
            <person name="Detter J.C."/>
            <person name="Han C."/>
            <person name="Kuske C.R."/>
            <person name="Schmutz J."/>
            <person name="Larimer F."/>
            <person name="Land M."/>
            <person name="Hauser L."/>
            <person name="Kyrpides N."/>
            <person name="Lykidis A."/>
            <person name="Mesbah N.M."/>
            <person name="Wiegel J."/>
        </authorList>
    </citation>
    <scope>NUCLEOTIDE SEQUENCE [LARGE SCALE GENOMIC DNA]</scope>
    <source>
        <strain evidence="6">ATCC BAA-1301 / DSM 18059 / JW/NM-WN-LF</strain>
    </source>
</reference>
<proteinExistence type="predicted"/>